<feature type="compositionally biased region" description="Low complexity" evidence="8">
    <location>
        <begin position="459"/>
        <end position="479"/>
    </location>
</feature>
<dbReference type="SMART" id="SM00220">
    <property type="entry name" value="S_TKc"/>
    <property type="match status" value="1"/>
</dbReference>
<sequence>MSAACHEGRLLAGRYRLESELGKGGMGRVWQGHDELLDRPVAVKEVTLEHQPPSEREVLLGRTMTEARLAARLSHPHIAAVYDVVVADGQPWIVLQLVSAPTLADVLAERGSLPPATVAGIGLQVLEALQVAHAAGVVHRDVKPANILLDSAGPSALHDLAHHAVLTDFGLATSTEQPVGLTQAGIVVGTPAYIAPERARGGPATPQSDLWSLGVTLYTAVEGRCPFEQGTALATISAVLTADPAPFRRAGSLAPLIAGLLDKDPDRRTGIAEARRFLDRLVARPATAVPETGDLLVPPLEQPPATNADDLPPVTNTDDLPLVTSSDDPPPLTSSDDPPPVTSSGELPPVTSRPPAAAGACTARRPPYVRHAVVVTTLAAGVLVAGFWPDDAPSPAPAMRQHSVTATPLTDPPTPPPTRVLLAERVESRDRLDAPPKPAATPAPQPGGGTGGKARGRTGHLPPGHAAGHPGQGQANGRK</sequence>
<dbReference type="Gene3D" id="1.10.510.10">
    <property type="entry name" value="Transferase(Phosphotransferase) domain 1"/>
    <property type="match status" value="1"/>
</dbReference>
<keyword evidence="4 7" id="KW-0547">Nucleotide-binding</keyword>
<dbReference type="InterPro" id="IPR017441">
    <property type="entry name" value="Protein_kinase_ATP_BS"/>
</dbReference>
<feature type="region of interest" description="Disordered" evidence="8">
    <location>
        <begin position="395"/>
        <end position="479"/>
    </location>
</feature>
<dbReference type="PROSITE" id="PS00108">
    <property type="entry name" value="PROTEIN_KINASE_ST"/>
    <property type="match status" value="1"/>
</dbReference>
<name>A0A1M4EA98_9ACTN</name>
<feature type="binding site" evidence="7">
    <location>
        <position position="44"/>
    </location>
    <ligand>
        <name>ATP</name>
        <dbReference type="ChEBI" id="CHEBI:30616"/>
    </ligand>
</feature>
<evidence type="ECO:0000256" key="5">
    <source>
        <dbReference type="ARBA" id="ARBA00022777"/>
    </source>
</evidence>
<keyword evidence="3" id="KW-0808">Transferase</keyword>
<keyword evidence="6 7" id="KW-0067">ATP-binding</keyword>
<feature type="compositionally biased region" description="Basic and acidic residues" evidence="8">
    <location>
        <begin position="422"/>
        <end position="434"/>
    </location>
</feature>
<dbReference type="AlphaFoldDB" id="A0A1M4EA98"/>
<feature type="domain" description="Protein kinase" evidence="9">
    <location>
        <begin position="15"/>
        <end position="278"/>
    </location>
</feature>
<dbReference type="GO" id="GO:0004674">
    <property type="term" value="F:protein serine/threonine kinase activity"/>
    <property type="evidence" value="ECO:0007669"/>
    <property type="project" value="UniProtKB-KW"/>
</dbReference>
<evidence type="ECO:0000256" key="2">
    <source>
        <dbReference type="ARBA" id="ARBA00022527"/>
    </source>
</evidence>
<evidence type="ECO:0000256" key="1">
    <source>
        <dbReference type="ARBA" id="ARBA00012513"/>
    </source>
</evidence>
<feature type="compositionally biased region" description="Pro residues" evidence="8">
    <location>
        <begin position="435"/>
        <end position="445"/>
    </location>
</feature>
<evidence type="ECO:0000256" key="3">
    <source>
        <dbReference type="ARBA" id="ARBA00022679"/>
    </source>
</evidence>
<feature type="compositionally biased region" description="Pro residues" evidence="8">
    <location>
        <begin position="328"/>
        <end position="341"/>
    </location>
</feature>
<reference evidence="10" key="1">
    <citation type="submission" date="2016-04" db="EMBL/GenBank/DDBJ databases">
        <authorList>
            <person name="Evans L.H."/>
            <person name="Alamgir A."/>
            <person name="Owens N."/>
            <person name="Weber N.D."/>
            <person name="Virtaneva K."/>
            <person name="Barbian K."/>
            <person name="Babar A."/>
            <person name="Rosenke K."/>
        </authorList>
    </citation>
    <scope>NUCLEOTIDE SEQUENCE</scope>
    <source>
        <strain evidence="10">Nono1</strain>
    </source>
</reference>
<evidence type="ECO:0000256" key="6">
    <source>
        <dbReference type="ARBA" id="ARBA00022840"/>
    </source>
</evidence>
<dbReference type="PROSITE" id="PS00107">
    <property type="entry name" value="PROTEIN_KINASE_ATP"/>
    <property type="match status" value="1"/>
</dbReference>
<organism evidence="10">
    <name type="scientific">Nonomuraea gerenzanensis</name>
    <dbReference type="NCBI Taxonomy" id="93944"/>
    <lineage>
        <taxon>Bacteria</taxon>
        <taxon>Bacillati</taxon>
        <taxon>Actinomycetota</taxon>
        <taxon>Actinomycetes</taxon>
        <taxon>Streptosporangiales</taxon>
        <taxon>Streptosporangiaceae</taxon>
        <taxon>Nonomuraea</taxon>
    </lineage>
</organism>
<keyword evidence="5 10" id="KW-0418">Kinase</keyword>
<dbReference type="GO" id="GO:0005524">
    <property type="term" value="F:ATP binding"/>
    <property type="evidence" value="ECO:0007669"/>
    <property type="project" value="UniProtKB-UniRule"/>
</dbReference>
<dbReference type="CDD" id="cd14014">
    <property type="entry name" value="STKc_PknB_like"/>
    <property type="match status" value="1"/>
</dbReference>
<accession>A0A1M4EA98</accession>
<dbReference type="InterPro" id="IPR000719">
    <property type="entry name" value="Prot_kinase_dom"/>
</dbReference>
<dbReference type="Gene3D" id="3.30.200.20">
    <property type="entry name" value="Phosphorylase Kinase, domain 1"/>
    <property type="match status" value="1"/>
</dbReference>
<dbReference type="PROSITE" id="PS50011">
    <property type="entry name" value="PROTEIN_KINASE_DOM"/>
    <property type="match status" value="1"/>
</dbReference>
<dbReference type="InterPro" id="IPR011009">
    <property type="entry name" value="Kinase-like_dom_sf"/>
</dbReference>
<protein>
    <recommendedName>
        <fullName evidence="1">non-specific serine/threonine protein kinase</fullName>
        <ecNumber evidence="1">2.7.11.1</ecNumber>
    </recommendedName>
</protein>
<dbReference type="Pfam" id="PF00069">
    <property type="entry name" value="Pkinase"/>
    <property type="match status" value="1"/>
</dbReference>
<proteinExistence type="predicted"/>
<dbReference type="RefSeq" id="WP_225275040.1">
    <property type="nucleotide sequence ID" value="NZ_CP084058.1"/>
</dbReference>
<evidence type="ECO:0000313" key="10">
    <source>
        <dbReference type="EMBL" id="SBO95682.1"/>
    </source>
</evidence>
<dbReference type="SUPFAM" id="SSF56112">
    <property type="entry name" value="Protein kinase-like (PK-like)"/>
    <property type="match status" value="1"/>
</dbReference>
<dbReference type="EC" id="2.7.11.1" evidence="1"/>
<evidence type="ECO:0000259" key="9">
    <source>
        <dbReference type="PROSITE" id="PS50011"/>
    </source>
</evidence>
<gene>
    <name evidence="10" type="ORF">BN4615_P5198</name>
</gene>
<keyword evidence="2 10" id="KW-0723">Serine/threonine-protein kinase</keyword>
<dbReference type="PANTHER" id="PTHR43289">
    <property type="entry name" value="MITOGEN-ACTIVATED PROTEIN KINASE KINASE KINASE 20-RELATED"/>
    <property type="match status" value="1"/>
</dbReference>
<dbReference type="EMBL" id="LT559118">
    <property type="protein sequence ID" value="SBO95682.1"/>
    <property type="molecule type" value="Genomic_DNA"/>
</dbReference>
<dbReference type="PANTHER" id="PTHR43289:SF6">
    <property type="entry name" value="SERINE_THREONINE-PROTEIN KINASE NEKL-3"/>
    <property type="match status" value="1"/>
</dbReference>
<feature type="region of interest" description="Disordered" evidence="8">
    <location>
        <begin position="292"/>
        <end position="360"/>
    </location>
</feature>
<evidence type="ECO:0000256" key="8">
    <source>
        <dbReference type="SAM" id="MobiDB-lite"/>
    </source>
</evidence>
<evidence type="ECO:0000256" key="4">
    <source>
        <dbReference type="ARBA" id="ARBA00022741"/>
    </source>
</evidence>
<evidence type="ECO:0000256" key="7">
    <source>
        <dbReference type="PROSITE-ProRule" id="PRU10141"/>
    </source>
</evidence>
<dbReference type="InterPro" id="IPR008271">
    <property type="entry name" value="Ser/Thr_kinase_AS"/>
</dbReference>